<evidence type="ECO:0000259" key="7">
    <source>
        <dbReference type="Pfam" id="PF02687"/>
    </source>
</evidence>
<keyword evidence="5 6" id="KW-0472">Membrane</keyword>
<dbReference type="Proteomes" id="UP000252255">
    <property type="component" value="Unassembled WGS sequence"/>
</dbReference>
<accession>A0A367X319</accession>
<evidence type="ECO:0000256" key="4">
    <source>
        <dbReference type="ARBA" id="ARBA00022989"/>
    </source>
</evidence>
<dbReference type="InterPro" id="IPR038766">
    <property type="entry name" value="Membrane_comp_ABC_pdt"/>
</dbReference>
<evidence type="ECO:0000256" key="2">
    <source>
        <dbReference type="ARBA" id="ARBA00022475"/>
    </source>
</evidence>
<feature type="transmembrane region" description="Helical" evidence="6">
    <location>
        <begin position="443"/>
        <end position="464"/>
    </location>
</feature>
<feature type="transmembrane region" description="Helical" evidence="6">
    <location>
        <begin position="831"/>
        <end position="854"/>
    </location>
</feature>
<organism evidence="8 9">
    <name type="scientific">Thalassospira profundimaris</name>
    <dbReference type="NCBI Taxonomy" id="502049"/>
    <lineage>
        <taxon>Bacteria</taxon>
        <taxon>Pseudomonadati</taxon>
        <taxon>Pseudomonadota</taxon>
        <taxon>Alphaproteobacteria</taxon>
        <taxon>Rhodospirillales</taxon>
        <taxon>Thalassospiraceae</taxon>
        <taxon>Thalassospira</taxon>
    </lineage>
</organism>
<feature type="transmembrane region" description="Helical" evidence="6">
    <location>
        <begin position="269"/>
        <end position="293"/>
    </location>
</feature>
<dbReference type="OrthoDB" id="9775544at2"/>
<dbReference type="RefSeq" id="WP_147251937.1">
    <property type="nucleotide sequence ID" value="NZ_JPWI01000002.1"/>
</dbReference>
<evidence type="ECO:0000256" key="3">
    <source>
        <dbReference type="ARBA" id="ARBA00022692"/>
    </source>
</evidence>
<comment type="subcellular location">
    <subcellularLocation>
        <location evidence="1">Cell membrane</location>
        <topology evidence="1">Multi-pass membrane protein</topology>
    </subcellularLocation>
</comment>
<feature type="transmembrane region" description="Helical" evidence="6">
    <location>
        <begin position="786"/>
        <end position="819"/>
    </location>
</feature>
<keyword evidence="4 6" id="KW-1133">Transmembrane helix</keyword>
<evidence type="ECO:0000256" key="1">
    <source>
        <dbReference type="ARBA" id="ARBA00004651"/>
    </source>
</evidence>
<keyword evidence="3 6" id="KW-0812">Transmembrane</keyword>
<feature type="transmembrane region" description="Helical" evidence="6">
    <location>
        <begin position="317"/>
        <end position="346"/>
    </location>
</feature>
<protein>
    <recommendedName>
        <fullName evidence="7">ABC3 transporter permease C-terminal domain-containing protein</fullName>
    </recommendedName>
</protein>
<gene>
    <name evidence="8" type="ORF">TH30_05400</name>
</gene>
<feature type="transmembrane region" description="Helical" evidence="6">
    <location>
        <begin position="496"/>
        <end position="518"/>
    </location>
</feature>
<dbReference type="AlphaFoldDB" id="A0A367X319"/>
<evidence type="ECO:0000256" key="6">
    <source>
        <dbReference type="SAM" id="Phobius"/>
    </source>
</evidence>
<feature type="transmembrane region" description="Helical" evidence="6">
    <location>
        <begin position="366"/>
        <end position="385"/>
    </location>
</feature>
<reference evidence="8 9" key="1">
    <citation type="submission" date="2014-07" db="EMBL/GenBank/DDBJ databases">
        <title>Draft genome sequence of Thalassospira profundimaris PR54-5.</title>
        <authorList>
            <person name="Lai Q."/>
            <person name="Shao Z."/>
        </authorList>
    </citation>
    <scope>NUCLEOTIDE SEQUENCE [LARGE SCALE GENOMIC DNA]</scope>
    <source>
        <strain evidence="8 9">PR54-5</strain>
    </source>
</reference>
<dbReference type="InterPro" id="IPR003838">
    <property type="entry name" value="ABC3_permease_C"/>
</dbReference>
<proteinExistence type="predicted"/>
<dbReference type="PANTHER" id="PTHR30287:SF1">
    <property type="entry name" value="INNER MEMBRANE PROTEIN"/>
    <property type="match status" value="1"/>
</dbReference>
<sequence>MSRLTSPSFQIRLYAAGLYFALRQLRRPGIGIGALFGTLIFAITTLSLTVNLTHSVRDAMRQSAQQTIGGDISLRLFHRPPTDQEKVFLTKFGTVAITAEQRVMIRSSSQSPAILSELKAIDRSYPLYGDLLLSPGITAQNALEIRDGVSGAIVDPGFLEQSGLALNDEITIGDQTYQIRATLLAEPERKFRLFSLGPRVLVSLDAYGLNELLSSDKQIYWYSRLKRAPDSSMSNARIITEIEEQFPDSGWRIVNADDGIPGIERIGDFASAFASLIGIAIFAITMTAIGNALRADLSARSSEFTLMRAVGVRPSQLIFAIGCMVGLVTVAAVITAFALSHVVTIALAPMVATRFGIVIAPGPGNALLIFGFVVCFVTLIALGPIRKACQVNAASLFRDQSSQSAPSFAISGPLRSPHFLLPALLILATTGFAVRLIDLGWFSVLLIAVLGLCLACFVGLGWLVRKGSSILARGTNGSAAWRLALRNIARPSAPTITIAASFGLAVTCLLAVVLFGTIAGHHLKSVLPGQTPDLVFFDLPPEQSDAFRAVASGDPAISSLARMPFLHGRVTRINGRPVSLSEIPRRYHWFIRGDRGLSWTNAPTSSMAQSRLIAGDWWTRDSVNERLASLDADIAAALGITIGDQITVNILGEPITVKIANLRKIDWTRLALDFPIVLSPMDPPPPHGVIAALSLHEPDLMAHQTVTKVADRLQGQFPHVPMIRVAGVLERLSGMFDQVRAILIAQTVLATVGAVLVIVTGLIALRQHAAGELAMLRALGIQPRQIIQTGALETGILVTVSGMLGIVMGTGIALAASFAIGSINISQVAPLFTSTGLVALGVIALLGFGGGWILQMASLRSQPGWRG</sequence>
<feature type="transmembrane region" description="Helical" evidence="6">
    <location>
        <begin position="741"/>
        <end position="765"/>
    </location>
</feature>
<dbReference type="PANTHER" id="PTHR30287">
    <property type="entry name" value="MEMBRANE COMPONENT OF PREDICTED ABC SUPERFAMILY METABOLITE UPTAKE TRANSPORTER"/>
    <property type="match status" value="1"/>
</dbReference>
<feature type="transmembrane region" description="Helical" evidence="6">
    <location>
        <begin position="30"/>
        <end position="52"/>
    </location>
</feature>
<dbReference type="Pfam" id="PF02687">
    <property type="entry name" value="FtsX"/>
    <property type="match status" value="1"/>
</dbReference>
<dbReference type="EMBL" id="JPWI01000002">
    <property type="protein sequence ID" value="RCK47879.1"/>
    <property type="molecule type" value="Genomic_DNA"/>
</dbReference>
<feature type="transmembrane region" description="Helical" evidence="6">
    <location>
        <begin position="419"/>
        <end position="437"/>
    </location>
</feature>
<dbReference type="GO" id="GO:0005886">
    <property type="term" value="C:plasma membrane"/>
    <property type="evidence" value="ECO:0007669"/>
    <property type="project" value="UniProtKB-SubCell"/>
</dbReference>
<evidence type="ECO:0000313" key="8">
    <source>
        <dbReference type="EMBL" id="RCK47879.1"/>
    </source>
</evidence>
<evidence type="ECO:0000313" key="9">
    <source>
        <dbReference type="Proteomes" id="UP000252255"/>
    </source>
</evidence>
<keyword evidence="2" id="KW-1003">Cell membrane</keyword>
<feature type="domain" description="ABC3 transporter permease C-terminal" evidence="7">
    <location>
        <begin position="276"/>
        <end position="392"/>
    </location>
</feature>
<name>A0A367X319_9PROT</name>
<evidence type="ECO:0000256" key="5">
    <source>
        <dbReference type="ARBA" id="ARBA00023136"/>
    </source>
</evidence>
<comment type="caution">
    <text evidence="8">The sequence shown here is derived from an EMBL/GenBank/DDBJ whole genome shotgun (WGS) entry which is preliminary data.</text>
</comment>